<protein>
    <submittedName>
        <fullName evidence="2">Uncharacterized protein</fullName>
    </submittedName>
</protein>
<keyword evidence="3" id="KW-1185">Reference proteome</keyword>
<evidence type="ECO:0000313" key="2">
    <source>
        <dbReference type="EMBL" id="AYW92942.1"/>
    </source>
</evidence>
<keyword evidence="1" id="KW-0812">Transmembrane</keyword>
<dbReference type="EMBL" id="CP033713">
    <property type="protein sequence ID" value="AYW92942.1"/>
    <property type="molecule type" value="Genomic_DNA"/>
</dbReference>
<organism evidence="2 3">
    <name type="scientific">Yersinia pseudotuberculosis</name>
    <dbReference type="NCBI Taxonomy" id="633"/>
    <lineage>
        <taxon>Bacteria</taxon>
        <taxon>Pseudomonadati</taxon>
        <taxon>Pseudomonadota</taxon>
        <taxon>Gammaproteobacteria</taxon>
        <taxon>Enterobacterales</taxon>
        <taxon>Yersiniaceae</taxon>
        <taxon>Yersinia</taxon>
    </lineage>
</organism>
<feature type="transmembrane region" description="Helical" evidence="1">
    <location>
        <begin position="79"/>
        <end position="99"/>
    </location>
</feature>
<evidence type="ECO:0000256" key="1">
    <source>
        <dbReference type="SAM" id="Phobius"/>
    </source>
</evidence>
<evidence type="ECO:0000313" key="3">
    <source>
        <dbReference type="Proteomes" id="UP000268669"/>
    </source>
</evidence>
<accession>A0ABN5R903</accession>
<keyword evidence="1" id="KW-1133">Transmembrane helix</keyword>
<feature type="transmembrane region" description="Helical" evidence="1">
    <location>
        <begin position="105"/>
        <end position="124"/>
    </location>
</feature>
<sequence>MNKHVGWRKPHGITTQRRYNIALIKGYQLAKFIRVVMSHSGQAIDKKSCLPRTPDPVHRVYISFVNVHNSAKNDLHYRLLLLSSAGCIAISTGCAHNKFPFPCSNGYWNVALIVYSIGAFYFLAK</sequence>
<keyword evidence="1" id="KW-0472">Membrane</keyword>
<dbReference type="Proteomes" id="UP000268669">
    <property type="component" value="Chromosome"/>
</dbReference>
<gene>
    <name evidence="2" type="ORF">EGX47_17585</name>
</gene>
<proteinExistence type="predicted"/>
<name>A0ABN5R903_YERPU</name>
<reference evidence="2" key="1">
    <citation type="submission" date="2018-11" db="EMBL/GenBank/DDBJ databases">
        <title>FDA dAtabase for Regulatory Grade micrObial Sequences (FDA-ARGOS): Supporting development and validation of Infectious Disease Dx tests.</title>
        <authorList>
            <person name="Bliska J."/>
            <person name="Cleland M.-M."/>
            <person name="Tallon L."/>
            <person name="Sadzewicz L."/>
            <person name="Zhao X."/>
            <person name="Vavikolanu K."/>
            <person name="Mehta A."/>
            <person name="Aluvathingal J."/>
            <person name="Nadendla S."/>
            <person name="Yan Y."/>
            <person name="Sichtig H."/>
        </authorList>
    </citation>
    <scope>NUCLEOTIDE SEQUENCE [LARGE SCALE GENOMIC DNA]</scope>
    <source>
        <strain evidence="2">FDAARGOS_581</strain>
    </source>
</reference>